<feature type="compositionally biased region" description="Acidic residues" evidence="11">
    <location>
        <begin position="1041"/>
        <end position="1054"/>
    </location>
</feature>
<reference evidence="13" key="1">
    <citation type="submission" date="2010-05" db="EMBL/GenBank/DDBJ databases">
        <title>The Genome Sequence of Magnaporthe poae strain ATCC 64411.</title>
        <authorList>
            <consortium name="The Broad Institute Genome Sequencing Platform"/>
            <consortium name="Broad Institute Genome Sequencing Center for Infectious Disease"/>
            <person name="Ma L.-J."/>
            <person name="Dead R."/>
            <person name="Young S."/>
            <person name="Zeng Q."/>
            <person name="Koehrsen M."/>
            <person name="Alvarado L."/>
            <person name="Berlin A."/>
            <person name="Chapman S.B."/>
            <person name="Chen Z."/>
            <person name="Freedman E."/>
            <person name="Gellesch M."/>
            <person name="Goldberg J."/>
            <person name="Griggs A."/>
            <person name="Gujja S."/>
            <person name="Heilman E.R."/>
            <person name="Heiman D."/>
            <person name="Hepburn T."/>
            <person name="Howarth C."/>
            <person name="Jen D."/>
            <person name="Larson L."/>
            <person name="Mehta T."/>
            <person name="Neiman D."/>
            <person name="Pearson M."/>
            <person name="Roberts A."/>
            <person name="Saif S."/>
            <person name="Shea T."/>
            <person name="Shenoy N."/>
            <person name="Sisk P."/>
            <person name="Stolte C."/>
            <person name="Sykes S."/>
            <person name="Walk T."/>
            <person name="White J."/>
            <person name="Yandava C."/>
            <person name="Haas B."/>
            <person name="Nusbaum C."/>
            <person name="Birren B."/>
        </authorList>
    </citation>
    <scope>NUCLEOTIDE SEQUENCE</scope>
    <source>
        <strain evidence="13">ATCC 64411</strain>
    </source>
</reference>
<dbReference type="OMA" id="PMGKGLN"/>
<reference evidence="15" key="2">
    <citation type="submission" date="2010-05" db="EMBL/GenBank/DDBJ databases">
        <title>The genome sequence of Magnaporthe poae strain ATCC 64411.</title>
        <authorList>
            <person name="Ma L.-J."/>
            <person name="Dead R."/>
            <person name="Young S."/>
            <person name="Zeng Q."/>
            <person name="Koehrsen M."/>
            <person name="Alvarado L."/>
            <person name="Berlin A."/>
            <person name="Chapman S.B."/>
            <person name="Chen Z."/>
            <person name="Freedman E."/>
            <person name="Gellesch M."/>
            <person name="Goldberg J."/>
            <person name="Griggs A."/>
            <person name="Gujja S."/>
            <person name="Heilman E.R."/>
            <person name="Heiman D."/>
            <person name="Hepburn T."/>
            <person name="Howarth C."/>
            <person name="Jen D."/>
            <person name="Larson L."/>
            <person name="Mehta T."/>
            <person name="Neiman D."/>
            <person name="Pearson M."/>
            <person name="Roberts A."/>
            <person name="Saif S."/>
            <person name="Shea T."/>
            <person name="Shenoy N."/>
            <person name="Sisk P."/>
            <person name="Stolte C."/>
            <person name="Sykes S."/>
            <person name="Walk T."/>
            <person name="White J."/>
            <person name="Yandava C."/>
            <person name="Haas B."/>
            <person name="Nusbaum C."/>
            <person name="Birren B."/>
        </authorList>
    </citation>
    <scope>NUCLEOTIDE SEQUENCE [LARGE SCALE GENOMIC DNA]</scope>
    <source>
        <strain evidence="15">ATCC 64411 / 73-15</strain>
    </source>
</reference>
<reference evidence="14" key="4">
    <citation type="journal article" date="2015" name="G3 (Bethesda)">
        <title>Genome sequences of three phytopathogenic species of the Magnaporthaceae family of fungi.</title>
        <authorList>
            <person name="Okagaki L.H."/>
            <person name="Nunes C.C."/>
            <person name="Sailsbery J."/>
            <person name="Clay B."/>
            <person name="Brown D."/>
            <person name="John T."/>
            <person name="Oh Y."/>
            <person name="Young N."/>
            <person name="Fitzgerald M."/>
            <person name="Haas B.J."/>
            <person name="Zeng Q."/>
            <person name="Young S."/>
            <person name="Adiconis X."/>
            <person name="Fan L."/>
            <person name="Levin J.Z."/>
            <person name="Mitchell T.K."/>
            <person name="Okubara P.A."/>
            <person name="Farman M.L."/>
            <person name="Kohn L.M."/>
            <person name="Birren B."/>
            <person name="Ma L.-J."/>
            <person name="Dean R.A."/>
        </authorList>
    </citation>
    <scope>NUCLEOTIDE SEQUENCE</scope>
    <source>
        <strain evidence="14">ATCC 64411 / 73-15</strain>
    </source>
</reference>
<dbReference type="PANTHER" id="PTHR23198">
    <property type="entry name" value="NUCLEOPORIN"/>
    <property type="match status" value="1"/>
</dbReference>
<evidence type="ECO:0000256" key="4">
    <source>
        <dbReference type="ARBA" id="ARBA00022737"/>
    </source>
</evidence>
<keyword evidence="4" id="KW-0677">Repeat</keyword>
<dbReference type="PANTHER" id="PTHR23198:SF6">
    <property type="entry name" value="NUCLEAR PORE COMPLEX PROTEIN NUP98-NUP96"/>
    <property type="match status" value="1"/>
</dbReference>
<dbReference type="InterPro" id="IPR036903">
    <property type="entry name" value="Nup98_auto-Pept-S59_dom_sf"/>
</dbReference>
<evidence type="ECO:0000259" key="12">
    <source>
        <dbReference type="PROSITE" id="PS51434"/>
    </source>
</evidence>
<name>A0A0C4E6S8_MAGP6</name>
<evidence type="ECO:0000256" key="8">
    <source>
        <dbReference type="ARBA" id="ARBA00023010"/>
    </source>
</evidence>
<dbReference type="EMBL" id="ADBL01001985">
    <property type="status" value="NOT_ANNOTATED_CDS"/>
    <property type="molecule type" value="Genomic_DNA"/>
</dbReference>
<dbReference type="Proteomes" id="UP000011715">
    <property type="component" value="Unassembled WGS sequence"/>
</dbReference>
<dbReference type="InterPro" id="IPR007230">
    <property type="entry name" value="Nup98_auto-Pept-S59_dom"/>
</dbReference>
<feature type="region of interest" description="Disordered" evidence="11">
    <location>
        <begin position="1041"/>
        <end position="1137"/>
    </location>
</feature>
<evidence type="ECO:0000256" key="9">
    <source>
        <dbReference type="ARBA" id="ARBA00023132"/>
    </source>
</evidence>
<feature type="compositionally biased region" description="Polar residues" evidence="11">
    <location>
        <begin position="846"/>
        <end position="857"/>
    </location>
</feature>
<evidence type="ECO:0000256" key="6">
    <source>
        <dbReference type="ARBA" id="ARBA00022816"/>
    </source>
</evidence>
<reference evidence="14" key="5">
    <citation type="submission" date="2015-06" db="UniProtKB">
        <authorList>
            <consortium name="EnsemblFungi"/>
        </authorList>
    </citation>
    <scope>IDENTIFICATION</scope>
    <source>
        <strain evidence="14">ATCC 64411</strain>
    </source>
</reference>
<feature type="region of interest" description="Disordered" evidence="11">
    <location>
        <begin position="1"/>
        <end position="43"/>
    </location>
</feature>
<dbReference type="EnsemblFungi" id="MAPG_08224T0">
    <property type="protein sequence ID" value="MAPG_08224T0"/>
    <property type="gene ID" value="MAPG_08224"/>
</dbReference>
<dbReference type="GO" id="GO:0034398">
    <property type="term" value="P:telomere tethering at nuclear periphery"/>
    <property type="evidence" value="ECO:0007669"/>
    <property type="project" value="TreeGrafter"/>
</dbReference>
<dbReference type="InterPro" id="IPR037665">
    <property type="entry name" value="Nucleoporin_S59-like"/>
</dbReference>
<dbReference type="OrthoDB" id="3797628at2759"/>
<evidence type="ECO:0000256" key="11">
    <source>
        <dbReference type="SAM" id="MobiDB-lite"/>
    </source>
</evidence>
<evidence type="ECO:0000256" key="5">
    <source>
        <dbReference type="ARBA" id="ARBA00022813"/>
    </source>
</evidence>
<evidence type="ECO:0000256" key="2">
    <source>
        <dbReference type="ARBA" id="ARBA00008926"/>
    </source>
</evidence>
<dbReference type="Gene3D" id="3.30.1610.10">
    <property type="entry name" value="Peptidase S59, nucleoporin"/>
    <property type="match status" value="1"/>
</dbReference>
<dbReference type="eggNOG" id="KOG0845">
    <property type="taxonomic scope" value="Eukaryota"/>
</dbReference>
<sequence>MSFGTGGFGFGQNNQAQPSTGFGGFGSNANNTPSAFGQNTNSAFGAGTSNTTGGGLFGGGGTSGGFGSTGGGFGSTATSGFGAKPAFGAATTSAGGLFGNSTTTTAGPSAFGGFGSNTNTTNTATSAFGGGGSLFGGSKPTTGFGSGTTGTTAGTSLFGGGGNTGAFGTTTGGGFGATNNPGLGTNVGDPPGTNVVPFQPTVEKEANNTSQQNSFQNVLFMEPYKKFSAEELRLADYAQGRRHGNAAGAGAFGVNSSFGSGGFGASNTGTGGFGATATTGTTGGLFGNTTTNQPAASGGFGQTATTTGGFGSTGGGLFGATKPTTGGLFGGTATSQPAQSGGLFGGTSGGGGFGATANTGGAFGSSTTGGGLFGSNNAATTTAAKPGGFSFGTGAASGTTGGFGSTATTGGFGSTATNTGGGLFGNTAQQQPQQQQPAGGGLFGQPQQNTSGSAFGSGAFGQQNQQGTSSLFGATQAKPAGSLFGGTNTATNTTGGGLFGSTAANTTTPFGGTTTNQTGGGLFGAKPAGTGGLFGTSTTAQPAAAGGSLFGGNLGSNNQTQQQQPAQGGGLFGGLGQNATSKPSMFGTPQGTGGGLFGGQTQQPQQGSLFGSTQQQPVQGGSLFGASQNQAAPQSLTTSLADMSAFGTGSLFAGVAGNDVQNPGPLATPLSSAKKQSARASILPIYKLSKPQTPKRGFGFSYSTYGSPSTPSSANSTPGGFGQSLLAGSLGRSLNKSISSSSLRRSFNAEDSILAPGAFSASAGPKNYGSTGSIKRLVINRDIRSDLFSTPNKDRQTPDLGSARKTKRVSFDTSTAAAIEDGAQSPPEDSAASSSRAQELGYLRPSNRSTNGVNGSSRPAAPDGTPEMEQVKGNELAIVHEEESPNSTPHSADVGRDTEAGDYWMRPSKEEIQNMNRMQRQNVTDFTVGRKNIGNVRFRVPVDLSNIDLDEIFEGLVVLHPRSCTVYPNPAKKPAMGKGLNVPAEITLEQSWPRGRDKAGSRGLSKHVERLKRIPDTGFVGYNPETGVWVFTVEHFTTYGLDDDDDDDDEETELETTATQQAAAPKRDSAHPQRQVSLSHDTEYDESPETRRARRIVPGAFDPAAEAMGEEETPDYRGYVRPPSPDESSESERGSHAADYLQDVADLEMTVEEEESPEIVATQDRLQHSLHLAPVGQSMEVPASIVRARMRAIKESTAPERFEVTGGDDWMHILKKSVNAGRPRDRAALHSLNESAVNNITGQRQKEKTTSRRVESDGRGFATSIDLMNSLFSKDKSAAAAAEEGLAFEKSAFNPPAKPFIKWPYQKQYHQSSTDAAKMDPRRRQFHNSFKPRWGPGNTLVTIKPRSSGRALGDLAQASTGIVTGSQELWKTKVFPQPSAVTLWSILNPDFTAPESVAEAIANPHEVPLPGFSGSGKVPLFADIVAAGKDTWHTSSAGTYEKSVWELASILFDPITQGGDGKRIRRQKLSQFWQRLVLPKTSRAIDKAWSPNEKAIACLTGNQVVRACQSLKDAKLYKLSSLVSLIGTSDQAKEAMEEQLENWQNGDVLAEMETPLRIIYSLLAGRVTVCEGKTGAGSENRLDTIVLARRLGLSWQQSFGLRLWYGISSGDDIAAAVAQFEADMDQGLVPQPTPWYLEAGASEDKENAARGQDLMWGLLKLYSRRADLEDVLHPESCSPSPMDYSLCWQLGHLLAASENALFARDSRGTLDWLSLSYSAQLMSQKSQADVDWMPRETSRQTMDPATTSIKDLSKLRDTSYQALDVIARITDKHTRAILGLYVYTQDLGRRVFMDRALGADQSMENGRAQHRDAAKSHPLYAERLALAYRYLGNQVNCLDPKSICLPTAEMLYLMYAKQRQELQAMVVRKLDPLKVLFSPPGQDLQGFIKWMRNRPVQDGLSDVVALAERVGKGERLSSFDSPFDYDGYLGMLKKKREEADEKDVLMLAAISTLRKWVEAQRLAGY</sequence>
<keyword evidence="10" id="KW-0539">Nucleus</keyword>
<dbReference type="GO" id="GO:0044614">
    <property type="term" value="C:nuclear pore cytoplasmic filaments"/>
    <property type="evidence" value="ECO:0007669"/>
    <property type="project" value="TreeGrafter"/>
</dbReference>
<keyword evidence="9" id="KW-0906">Nuclear pore complex</keyword>
<comment type="subcellular location">
    <subcellularLocation>
        <location evidence="1">Nucleus</location>
        <location evidence="1">Nuclear pore complex</location>
    </subcellularLocation>
</comment>
<dbReference type="GO" id="GO:0006606">
    <property type="term" value="P:protein import into nucleus"/>
    <property type="evidence" value="ECO:0007669"/>
    <property type="project" value="TreeGrafter"/>
</dbReference>
<evidence type="ECO:0000313" key="13">
    <source>
        <dbReference type="EMBL" id="KLU89250.1"/>
    </source>
</evidence>
<dbReference type="SUPFAM" id="SSF82215">
    <property type="entry name" value="C-terminal autoproteolytic domain of nucleoporin nup98"/>
    <property type="match status" value="1"/>
</dbReference>
<dbReference type="InterPro" id="IPR021967">
    <property type="entry name" value="Nup98_C"/>
</dbReference>
<keyword evidence="5" id="KW-0068">Autocatalytic cleavage</keyword>
<dbReference type="STRING" id="644358.A0A0C4E6S8"/>
<dbReference type="Gene3D" id="1.10.10.2360">
    <property type="match status" value="1"/>
</dbReference>
<feature type="compositionally biased region" description="Gly residues" evidence="11">
    <location>
        <begin position="1"/>
        <end position="10"/>
    </location>
</feature>
<dbReference type="VEuPathDB" id="FungiDB:MAPG_08224"/>
<protein>
    <recommendedName>
        <fullName evidence="12">Peptidase S59 domain-containing protein</fullName>
    </recommendedName>
</protein>
<proteinExistence type="inferred from homology"/>
<feature type="region of interest" description="Disordered" evidence="11">
    <location>
        <begin position="547"/>
        <end position="630"/>
    </location>
</feature>
<feature type="compositionally biased region" description="Low complexity" evidence="11">
    <location>
        <begin position="599"/>
        <end position="611"/>
    </location>
</feature>
<evidence type="ECO:0000313" key="15">
    <source>
        <dbReference type="Proteomes" id="UP000011715"/>
    </source>
</evidence>
<dbReference type="GO" id="GO:0017056">
    <property type="term" value="F:structural constituent of nuclear pore"/>
    <property type="evidence" value="ECO:0007669"/>
    <property type="project" value="InterPro"/>
</dbReference>
<keyword evidence="6" id="KW-0509">mRNA transport</keyword>
<evidence type="ECO:0000256" key="3">
    <source>
        <dbReference type="ARBA" id="ARBA00022448"/>
    </source>
</evidence>
<feature type="domain" description="Peptidase S59" evidence="12">
    <location>
        <begin position="900"/>
        <end position="1036"/>
    </location>
</feature>
<keyword evidence="8" id="KW-0811">Translocation</keyword>
<evidence type="ECO:0000256" key="10">
    <source>
        <dbReference type="ARBA" id="ARBA00023242"/>
    </source>
</evidence>
<dbReference type="GO" id="GO:0000973">
    <property type="term" value="P:post-transcriptional tethering of RNA polymerase II gene DNA at nuclear periphery"/>
    <property type="evidence" value="ECO:0007669"/>
    <property type="project" value="TreeGrafter"/>
</dbReference>
<feature type="compositionally biased region" description="Low complexity" evidence="11">
    <location>
        <begin position="555"/>
        <end position="566"/>
    </location>
</feature>
<dbReference type="InterPro" id="IPR025574">
    <property type="entry name" value="Nucleoporin_FG_rpt"/>
</dbReference>
<dbReference type="Pfam" id="PF04096">
    <property type="entry name" value="Nucleoporin2"/>
    <property type="match status" value="1"/>
</dbReference>
<dbReference type="GO" id="GO:0006405">
    <property type="term" value="P:RNA export from nucleus"/>
    <property type="evidence" value="ECO:0007669"/>
    <property type="project" value="TreeGrafter"/>
</dbReference>
<dbReference type="Pfam" id="PF12110">
    <property type="entry name" value="Nup96"/>
    <property type="match status" value="1"/>
</dbReference>
<evidence type="ECO:0000313" key="14">
    <source>
        <dbReference type="EnsemblFungi" id="MAPG_08224T0"/>
    </source>
</evidence>
<keyword evidence="15" id="KW-1185">Reference proteome</keyword>
<dbReference type="GO" id="GO:0008139">
    <property type="term" value="F:nuclear localization sequence binding"/>
    <property type="evidence" value="ECO:0007669"/>
    <property type="project" value="TreeGrafter"/>
</dbReference>
<dbReference type="GO" id="GO:0051028">
    <property type="term" value="P:mRNA transport"/>
    <property type="evidence" value="ECO:0007669"/>
    <property type="project" value="UniProtKB-KW"/>
</dbReference>
<dbReference type="FunFam" id="3.30.1610.10:FF:000003">
    <property type="entry name" value="Nucleoporin SONB, putative"/>
    <property type="match status" value="1"/>
</dbReference>
<dbReference type="Gene3D" id="1.25.40.690">
    <property type="match status" value="1"/>
</dbReference>
<feature type="compositionally biased region" description="Gly residues" evidence="11">
    <location>
        <begin position="567"/>
        <end position="576"/>
    </location>
</feature>
<feature type="compositionally biased region" description="Polar residues" evidence="11">
    <location>
        <begin position="27"/>
        <end position="43"/>
    </location>
</feature>
<organism evidence="14 15">
    <name type="scientific">Magnaporthiopsis poae (strain ATCC 64411 / 73-15)</name>
    <name type="common">Kentucky bluegrass fungus</name>
    <name type="synonym">Magnaporthe poae</name>
    <dbReference type="NCBI Taxonomy" id="644358"/>
    <lineage>
        <taxon>Eukaryota</taxon>
        <taxon>Fungi</taxon>
        <taxon>Dikarya</taxon>
        <taxon>Ascomycota</taxon>
        <taxon>Pezizomycotina</taxon>
        <taxon>Sordariomycetes</taxon>
        <taxon>Sordariomycetidae</taxon>
        <taxon>Magnaporthales</taxon>
        <taxon>Magnaporthaceae</taxon>
        <taxon>Magnaporthiopsis</taxon>
    </lineage>
</organism>
<feature type="compositionally biased region" description="Low complexity" evidence="11">
    <location>
        <begin position="444"/>
        <end position="461"/>
    </location>
</feature>
<dbReference type="FunFam" id="1.10.10.2360:FF:000001">
    <property type="entry name" value="Nuclear pore complex protein Nup98-Nup96"/>
    <property type="match status" value="1"/>
</dbReference>
<evidence type="ECO:0000256" key="1">
    <source>
        <dbReference type="ARBA" id="ARBA00004567"/>
    </source>
</evidence>
<reference evidence="13" key="3">
    <citation type="submission" date="2011-03" db="EMBL/GenBank/DDBJ databases">
        <title>Annotation of Magnaporthe poae ATCC 64411.</title>
        <authorList>
            <person name="Ma L.-J."/>
            <person name="Dead R."/>
            <person name="Young S.K."/>
            <person name="Zeng Q."/>
            <person name="Gargeya S."/>
            <person name="Fitzgerald M."/>
            <person name="Haas B."/>
            <person name="Abouelleil A."/>
            <person name="Alvarado L."/>
            <person name="Arachchi H.M."/>
            <person name="Berlin A."/>
            <person name="Brown A."/>
            <person name="Chapman S.B."/>
            <person name="Chen Z."/>
            <person name="Dunbar C."/>
            <person name="Freedman E."/>
            <person name="Gearin G."/>
            <person name="Gellesch M."/>
            <person name="Goldberg J."/>
            <person name="Griggs A."/>
            <person name="Gujja S."/>
            <person name="Heiman D."/>
            <person name="Howarth C."/>
            <person name="Larson L."/>
            <person name="Lui A."/>
            <person name="MacDonald P.J.P."/>
            <person name="Mehta T."/>
            <person name="Montmayeur A."/>
            <person name="Murphy C."/>
            <person name="Neiman D."/>
            <person name="Pearson M."/>
            <person name="Priest M."/>
            <person name="Roberts A."/>
            <person name="Saif S."/>
            <person name="Shea T."/>
            <person name="Shenoy N."/>
            <person name="Sisk P."/>
            <person name="Stolte C."/>
            <person name="Sykes S."/>
            <person name="Yandava C."/>
            <person name="Wortman J."/>
            <person name="Nusbaum C."/>
            <person name="Birren B."/>
        </authorList>
    </citation>
    <scope>NUCLEOTIDE SEQUENCE</scope>
    <source>
        <strain evidence="13">ATCC 64411</strain>
    </source>
</reference>
<keyword evidence="7" id="KW-0653">Protein transport</keyword>
<accession>A0A0C4E6S8</accession>
<feature type="compositionally biased region" description="Low complexity" evidence="11">
    <location>
        <begin position="1055"/>
        <end position="1064"/>
    </location>
</feature>
<dbReference type="PROSITE" id="PS51434">
    <property type="entry name" value="NUP_C"/>
    <property type="match status" value="1"/>
</dbReference>
<feature type="region of interest" description="Disordered" evidence="11">
    <location>
        <begin position="788"/>
        <end position="869"/>
    </location>
</feature>
<keyword evidence="3" id="KW-0813">Transport</keyword>
<comment type="similarity">
    <text evidence="2">Belongs to the nucleoporin GLFG family.</text>
</comment>
<dbReference type="GO" id="GO:0003723">
    <property type="term" value="F:RNA binding"/>
    <property type="evidence" value="ECO:0007669"/>
    <property type="project" value="TreeGrafter"/>
</dbReference>
<feature type="compositionally biased region" description="Polar residues" evidence="11">
    <location>
        <begin position="612"/>
        <end position="630"/>
    </location>
</feature>
<evidence type="ECO:0000256" key="7">
    <source>
        <dbReference type="ARBA" id="ARBA00022927"/>
    </source>
</evidence>
<feature type="region of interest" description="Disordered" evidence="11">
    <location>
        <begin position="412"/>
        <end position="466"/>
    </location>
</feature>
<dbReference type="EMBL" id="GL876972">
    <property type="protein sequence ID" value="KLU89250.1"/>
    <property type="molecule type" value="Genomic_DNA"/>
</dbReference>
<gene>
    <name evidence="13" type="ORF">MAPG_08224</name>
</gene>
<dbReference type="Pfam" id="PF13634">
    <property type="entry name" value="Nucleoporin_FG"/>
    <property type="match status" value="3"/>
</dbReference>